<accession>A0A4U8Q4H4</accession>
<dbReference type="PANTHER" id="PTHR37316:SF3">
    <property type="entry name" value="TEICHOIC ACID GLYCEROL-PHOSPHATE TRANSFERASE"/>
    <property type="match status" value="1"/>
</dbReference>
<gene>
    <name evidence="7" type="primary">tagF_1</name>
    <name evidence="7" type="ORF">DSM106044_04212</name>
</gene>
<proteinExistence type="inferred from homology"/>
<dbReference type="EMBL" id="QGQD01000079">
    <property type="protein sequence ID" value="TLC98882.1"/>
    <property type="molecule type" value="Genomic_DNA"/>
</dbReference>
<keyword evidence="6" id="KW-0472">Membrane</keyword>
<evidence type="ECO:0000256" key="5">
    <source>
        <dbReference type="ARBA" id="ARBA00022944"/>
    </source>
</evidence>
<keyword evidence="8" id="KW-1185">Reference proteome</keyword>
<dbReference type="Pfam" id="PF04464">
    <property type="entry name" value="Glyphos_transf"/>
    <property type="match status" value="1"/>
</dbReference>
<evidence type="ECO:0000256" key="1">
    <source>
        <dbReference type="ARBA" id="ARBA00004202"/>
    </source>
</evidence>
<dbReference type="InterPro" id="IPR043149">
    <property type="entry name" value="TagF_N"/>
</dbReference>
<dbReference type="InterPro" id="IPR007554">
    <property type="entry name" value="Glycerophosphate_synth"/>
</dbReference>
<comment type="caution">
    <text evidence="7">The sequence shown here is derived from an EMBL/GenBank/DDBJ whole genome shotgun (WGS) entry which is preliminary data.</text>
</comment>
<evidence type="ECO:0000313" key="8">
    <source>
        <dbReference type="Proteomes" id="UP000306509"/>
    </source>
</evidence>
<keyword evidence="4 7" id="KW-0808">Transferase</keyword>
<dbReference type="Gene3D" id="3.40.50.12580">
    <property type="match status" value="1"/>
</dbReference>
<keyword evidence="3" id="KW-1003">Cell membrane</keyword>
<dbReference type="RefSeq" id="WP_161597407.1">
    <property type="nucleotide sequence ID" value="NZ_CAUSDN010000111.1"/>
</dbReference>
<comment type="subcellular location">
    <subcellularLocation>
        <location evidence="1">Cell membrane</location>
        <topology evidence="1">Peripheral membrane protein</topology>
    </subcellularLocation>
</comment>
<name>A0A4U8Q4H4_9FIRM</name>
<evidence type="ECO:0000256" key="2">
    <source>
        <dbReference type="ARBA" id="ARBA00010488"/>
    </source>
</evidence>
<reference evidence="7 8" key="1">
    <citation type="journal article" date="2019" name="Anaerobe">
        <title>Detection of Robinsoniella peoriensis in multiple bone samples of a trauma patient.</title>
        <authorList>
            <person name="Schrottner P."/>
            <person name="Hartwich K."/>
            <person name="Bunk B."/>
            <person name="Schober I."/>
            <person name="Helbig S."/>
            <person name="Rudolph W.W."/>
            <person name="Gunzer F."/>
        </authorList>
    </citation>
    <scope>NUCLEOTIDE SEQUENCE [LARGE SCALE GENOMIC DNA]</scope>
    <source>
        <strain evidence="7 8">DSM 106044</strain>
    </source>
</reference>
<evidence type="ECO:0000313" key="7">
    <source>
        <dbReference type="EMBL" id="TLC98882.1"/>
    </source>
</evidence>
<dbReference type="GO" id="GO:0005886">
    <property type="term" value="C:plasma membrane"/>
    <property type="evidence" value="ECO:0007669"/>
    <property type="project" value="UniProtKB-SubCell"/>
</dbReference>
<dbReference type="GO" id="GO:0019350">
    <property type="term" value="P:teichoic acid biosynthetic process"/>
    <property type="evidence" value="ECO:0007669"/>
    <property type="project" value="UniProtKB-KW"/>
</dbReference>
<dbReference type="EC" id="2.7.8.12" evidence="7"/>
<dbReference type="STRING" id="180332.GCA_000797495_02714"/>
<dbReference type="SUPFAM" id="SSF53756">
    <property type="entry name" value="UDP-Glycosyltransferase/glycogen phosphorylase"/>
    <property type="match status" value="1"/>
</dbReference>
<evidence type="ECO:0000256" key="3">
    <source>
        <dbReference type="ARBA" id="ARBA00022475"/>
    </source>
</evidence>
<dbReference type="GO" id="GO:0047355">
    <property type="term" value="F:CDP-glycerol glycerophosphotransferase activity"/>
    <property type="evidence" value="ECO:0007669"/>
    <property type="project" value="UniProtKB-EC"/>
</dbReference>
<keyword evidence="5" id="KW-0777">Teichoic acid biosynthesis</keyword>
<dbReference type="Proteomes" id="UP000306509">
    <property type="component" value="Unassembled WGS sequence"/>
</dbReference>
<dbReference type="InterPro" id="IPR051612">
    <property type="entry name" value="Teichoic_Acid_Biosynth"/>
</dbReference>
<evidence type="ECO:0000256" key="6">
    <source>
        <dbReference type="ARBA" id="ARBA00023136"/>
    </source>
</evidence>
<dbReference type="AlphaFoldDB" id="A0A4U8Q4H4"/>
<dbReference type="Gene3D" id="3.40.50.11820">
    <property type="match status" value="1"/>
</dbReference>
<dbReference type="InterPro" id="IPR043148">
    <property type="entry name" value="TagF_C"/>
</dbReference>
<organism evidence="7 8">
    <name type="scientific">Robinsoniella peoriensis</name>
    <dbReference type="NCBI Taxonomy" id="180332"/>
    <lineage>
        <taxon>Bacteria</taxon>
        <taxon>Bacillati</taxon>
        <taxon>Bacillota</taxon>
        <taxon>Clostridia</taxon>
        <taxon>Lachnospirales</taxon>
        <taxon>Lachnospiraceae</taxon>
        <taxon>Robinsoniella</taxon>
    </lineage>
</organism>
<comment type="similarity">
    <text evidence="2">Belongs to the CDP-glycerol glycerophosphotransferase family.</text>
</comment>
<evidence type="ECO:0000256" key="4">
    <source>
        <dbReference type="ARBA" id="ARBA00022679"/>
    </source>
</evidence>
<protein>
    <submittedName>
        <fullName evidence="7">CDP-glycerol:poly(Glycerophosphate) glycerophosphotransferase</fullName>
        <ecNumber evidence="7">2.7.8.12</ecNumber>
    </submittedName>
</protein>
<dbReference type="PANTHER" id="PTHR37316">
    <property type="entry name" value="TEICHOIC ACID GLYCEROL-PHOSPHATE PRIMASE"/>
    <property type="match status" value="1"/>
</dbReference>
<sequence>MKREILKMLSANPAVREGCVRLRSFYRRTRNKLEYERRYATQEKLILFEAYKGKSYSCSPKAVYEEMIRDSRYDEYKKVWAFEDPECHRDLADRKDTIVIRHRSKKYFRYAAQAKYWVTNSRMLDEIQKKKDQVYIQCWHGTPLKRLGFDVKVHKGGAQEERELNREYEYDAMKYDYIISPSPFYTEKITSAFNLKALGKADIFVEKGYPRNDFLYQYTEDQAEAIKRKLHIPQGKKVILYAPTWRDSMQEVGIGCTYSLGLDFAVLQEKFKEECVILFRTHYFIKNVIDLKQFEGFVIDVSEYGDINDLYIVSDLLMTDYSSVFFDYANLKRPIIYYMYDFEQYKNEMRDFYIDVDTLPGTIIKTEEELPGAIREAMDEFRYDEKYRQFNEIYNPHCGENASRAVLETCIRS</sequence>